<accession>A0ACB8UVN1</accession>
<reference evidence="1" key="1">
    <citation type="journal article" date="2022" name="bioRxiv">
        <title>Population genetic analysis of Ophidiomyces ophidiicola, the causative agent of snake fungal disease, indicates recent introductions to the USA.</title>
        <authorList>
            <person name="Ladner J.T."/>
            <person name="Palmer J.M."/>
            <person name="Ettinger C.L."/>
            <person name="Stajich J.E."/>
            <person name="Farrell T.M."/>
            <person name="Glorioso B.M."/>
            <person name="Lawson B."/>
            <person name="Price S.J."/>
            <person name="Stengle A.G."/>
            <person name="Grear D.A."/>
            <person name="Lorch J.M."/>
        </authorList>
    </citation>
    <scope>NUCLEOTIDE SEQUENCE</scope>
    <source>
        <strain evidence="1">NWHC 24266-5</strain>
    </source>
</reference>
<sequence length="457" mass="51097">MSDQALLMEMSTQGIILSIAALLATIVCIPPLVWHSRNKNFPAVCLTVWLIIQNTYNFVNPFIWPTDAVDTWWLGPVYCDIQAKLITGAGVGIAGPLACIFRSLAKVLDTDRATLMPSKGEKRRTLAFDIIFCVVIPVFVMAIHYIIQENRYFIYAIVGCMPSYVSSWPSVIVGYMWPPLVLTVAAVYAGIVVYRLIKYKREFNSIVSASTTTTKSRFLRLLILALLMLLGSYPAQLYVLYFNITAFQPWMPFSWSQVHGPDWYVIFKYTMGGKVFFDRWIQVIAGYLVFIFFGFGKDATLMYRSFLLKLGLGRIFPALEHPHLMSSGYGSSGNKSGSFGSRARMLFKKDSQQTMTMSNGSKSDDWNAVILNSVASNDDHRRSSSFSTTKPPPPPSQARAASPRDRRSSPLMPDLELLDAGSILQPSPAAHGKHYDPNSIEVRTSVTVERSRGDNIV</sequence>
<keyword evidence="1" id="KW-0675">Receptor</keyword>
<proteinExistence type="predicted"/>
<protein>
    <submittedName>
        <fullName evidence="1">A-factor receptor</fullName>
    </submittedName>
</protein>
<organism evidence="1">
    <name type="scientific">Ophidiomyces ophidiicola</name>
    <dbReference type="NCBI Taxonomy" id="1387563"/>
    <lineage>
        <taxon>Eukaryota</taxon>
        <taxon>Fungi</taxon>
        <taxon>Dikarya</taxon>
        <taxon>Ascomycota</taxon>
        <taxon>Pezizomycotina</taxon>
        <taxon>Eurotiomycetes</taxon>
        <taxon>Eurotiomycetidae</taxon>
        <taxon>Onygenales</taxon>
        <taxon>Onygenaceae</taxon>
        <taxon>Ophidiomyces</taxon>
    </lineage>
</organism>
<gene>
    <name evidence="1" type="primary">STE3</name>
    <name evidence="1" type="ORF">LOY88_003686</name>
</gene>
<dbReference type="EMBL" id="JALBCA010000050">
    <property type="protein sequence ID" value="KAI2386216.1"/>
    <property type="molecule type" value="Genomic_DNA"/>
</dbReference>
<comment type="caution">
    <text evidence="1">The sequence shown here is derived from an EMBL/GenBank/DDBJ whole genome shotgun (WGS) entry which is preliminary data.</text>
</comment>
<name>A0ACB8UVN1_9EURO</name>
<evidence type="ECO:0000313" key="1">
    <source>
        <dbReference type="EMBL" id="KAI2386216.1"/>
    </source>
</evidence>